<reference evidence="5 6" key="1">
    <citation type="submission" date="2014-09" db="EMBL/GenBank/DDBJ databases">
        <authorList>
            <person name="Ellenberger Sabrina"/>
        </authorList>
    </citation>
    <scope>NUCLEOTIDE SEQUENCE [LARGE SCALE GENOMIC DNA]</scope>
    <source>
        <strain evidence="5 6">CBS 412.66</strain>
    </source>
</reference>
<feature type="compositionally biased region" description="Low complexity" evidence="3">
    <location>
        <begin position="562"/>
        <end position="574"/>
    </location>
</feature>
<dbReference type="SMART" id="SM00906">
    <property type="entry name" value="Fungal_trans"/>
    <property type="match status" value="1"/>
</dbReference>
<keyword evidence="2" id="KW-0539">Nucleus</keyword>
<organism evidence="5 6">
    <name type="scientific">Parasitella parasitica</name>
    <dbReference type="NCBI Taxonomy" id="35722"/>
    <lineage>
        <taxon>Eukaryota</taxon>
        <taxon>Fungi</taxon>
        <taxon>Fungi incertae sedis</taxon>
        <taxon>Mucoromycota</taxon>
        <taxon>Mucoromycotina</taxon>
        <taxon>Mucoromycetes</taxon>
        <taxon>Mucorales</taxon>
        <taxon>Mucorineae</taxon>
        <taxon>Mucoraceae</taxon>
        <taxon>Parasitella</taxon>
    </lineage>
</organism>
<gene>
    <name evidence="5" type="primary">PARPA_02482.1 scaffold 4549</name>
</gene>
<evidence type="ECO:0000313" key="6">
    <source>
        <dbReference type="Proteomes" id="UP000054107"/>
    </source>
</evidence>
<evidence type="ECO:0000259" key="4">
    <source>
        <dbReference type="SMART" id="SM00906"/>
    </source>
</evidence>
<protein>
    <recommendedName>
        <fullName evidence="4">Xylanolytic transcriptional activator regulatory domain-containing protein</fullName>
    </recommendedName>
</protein>
<feature type="region of interest" description="Disordered" evidence="3">
    <location>
        <begin position="695"/>
        <end position="757"/>
    </location>
</feature>
<comment type="similarity">
    <text evidence="1">Belongs to the peptidase C14B family.</text>
</comment>
<dbReference type="GO" id="GO:0005737">
    <property type="term" value="C:cytoplasm"/>
    <property type="evidence" value="ECO:0007669"/>
    <property type="project" value="TreeGrafter"/>
</dbReference>
<feature type="domain" description="Xylanolytic transcriptional activator regulatory" evidence="4">
    <location>
        <begin position="269"/>
        <end position="342"/>
    </location>
</feature>
<feature type="compositionally biased region" description="Low complexity" evidence="3">
    <location>
        <begin position="608"/>
        <end position="620"/>
    </location>
</feature>
<dbReference type="PANTHER" id="PTHR48104:SF30">
    <property type="entry name" value="METACASPASE-1"/>
    <property type="match status" value="1"/>
</dbReference>
<dbReference type="GO" id="GO:0008270">
    <property type="term" value="F:zinc ion binding"/>
    <property type="evidence" value="ECO:0007669"/>
    <property type="project" value="InterPro"/>
</dbReference>
<dbReference type="InterPro" id="IPR050452">
    <property type="entry name" value="Metacaspase"/>
</dbReference>
<dbReference type="InterPro" id="IPR011600">
    <property type="entry name" value="Pept_C14_caspase"/>
</dbReference>
<dbReference type="GO" id="GO:0006351">
    <property type="term" value="P:DNA-templated transcription"/>
    <property type="evidence" value="ECO:0007669"/>
    <property type="project" value="InterPro"/>
</dbReference>
<dbReference type="PANTHER" id="PTHR48104">
    <property type="entry name" value="METACASPASE-4"/>
    <property type="match status" value="1"/>
</dbReference>
<dbReference type="GO" id="GO:0004197">
    <property type="term" value="F:cysteine-type endopeptidase activity"/>
    <property type="evidence" value="ECO:0007669"/>
    <property type="project" value="InterPro"/>
</dbReference>
<dbReference type="EMBL" id="LN720912">
    <property type="protein sequence ID" value="CEP09045.1"/>
    <property type="molecule type" value="Genomic_DNA"/>
</dbReference>
<dbReference type="AlphaFoldDB" id="A0A0B7N0M0"/>
<accession>A0A0B7N0M0</accession>
<proteinExistence type="inferred from homology"/>
<sequence length="1106" mass="124168">MSQTTQKMHIRARQATRDQELRGPVIFVAERRSNAMLMNHSTVLLVNNTAGNALLMIYIESLETRLRNMEVLLGKMQPEDHHESSQPVKKKVRREISPSLEIPKSVEHSKVVRFLGSSSGYYLVRNILSAEGQEDVDELPSSRRASLSLGEDPGPLRFKKINVVDDDIMFVRDKTLAEHADQLETDKLDLNPDIAPKSLVTELITRFFRLDHASLPIIDKEPFLDAYQGRTQPPPATILIYAICTHTCVLLPIDDPIFKDAGLDRDELFDMLVDHTTHLAQELGLHRTVEKLPLTEDMIEARKRLWFCVYITDRWTCAVMGRPLAIADADCDIDLPHINGGSQGTKDYSLFVNFVKLSGILGEVLRRIYSPKARSQGYKNITAYHTVQSIYRMLTDWLEQLPDHQRITPHEAETLHRDRIKTNKIREAGPLMVCYHVVNILLYRNFMVEKLDVLPELFEEASKRCTEASKNTIDIARLLTPTQVVQFGWNFAGYAVFQATLIHVYNCTSSQPQVAKQAREYVKICVEECINPMGVEMTNAPQHALPLIQTLMDLIGVEKAPSTTSNSSSSASDRVSSHIPGSSVHSNKTTTTAANANVNQDSNCTFVQQSASEPQQLPQQQPQPHPSPMSMHAIVSDWNQTPDNSSNKMNIASQEPIVPNNVPTAAWQTLFASAATPFVDNESDWQNILSNLFDDTNQTNYHTSSSSYEYSYVEGDDNNDPQFTQDDYSRPNPNHPQPPGSKHNPDPHPVGYGGLATHHSENIPGNEFFLHVDPTVDQDQPDFELSNCRGKKRALLIGINYFGTKNQLNGCINDVANIKQFLTSLYGFQEVSDEETVMTRPVPDPVTLFLHTQEDMVILTDEREEEKFIPTRKNIIAAMEWLVHDAEPDDSGHGGRVHDVHSDEDDNFDETIYPLDFESYEGESGQLKDDDMHNLLVKPLPPKCRLTCIFDSCHSGTVLDLPYVYSTRGEIKERNLFKHAGKGIFSAGIAYARGDKDGALSSIMSLGKELMESRKASSQARRQNASQADVVMFSGCKDDQTSADASEAGKATGAMSHALTSTLRENPHQSYQELLNSLRDILRDKYSQRPQLSSSHPIDVNLKFQC</sequence>
<dbReference type="GO" id="GO:0006508">
    <property type="term" value="P:proteolysis"/>
    <property type="evidence" value="ECO:0007669"/>
    <property type="project" value="InterPro"/>
</dbReference>
<name>A0A0B7N0M0_9FUNG</name>
<feature type="region of interest" description="Disordered" evidence="3">
    <location>
        <begin position="559"/>
        <end position="588"/>
    </location>
</feature>
<dbReference type="Proteomes" id="UP000054107">
    <property type="component" value="Unassembled WGS sequence"/>
</dbReference>
<evidence type="ECO:0000256" key="2">
    <source>
        <dbReference type="ARBA" id="ARBA00023242"/>
    </source>
</evidence>
<feature type="region of interest" description="Disordered" evidence="3">
    <location>
        <begin position="607"/>
        <end position="632"/>
    </location>
</feature>
<dbReference type="OrthoDB" id="1924787at2759"/>
<dbReference type="Gene3D" id="3.40.50.12660">
    <property type="match status" value="1"/>
</dbReference>
<dbReference type="CDD" id="cd12148">
    <property type="entry name" value="fungal_TF_MHR"/>
    <property type="match status" value="1"/>
</dbReference>
<evidence type="ECO:0000256" key="1">
    <source>
        <dbReference type="ARBA" id="ARBA00009005"/>
    </source>
</evidence>
<dbReference type="InterPro" id="IPR007219">
    <property type="entry name" value="XnlR_reg_dom"/>
</dbReference>
<evidence type="ECO:0000313" key="5">
    <source>
        <dbReference type="EMBL" id="CEP09045.1"/>
    </source>
</evidence>
<dbReference type="STRING" id="35722.A0A0B7N0M0"/>
<dbReference type="GO" id="GO:0003677">
    <property type="term" value="F:DNA binding"/>
    <property type="evidence" value="ECO:0007669"/>
    <property type="project" value="InterPro"/>
</dbReference>
<evidence type="ECO:0000256" key="3">
    <source>
        <dbReference type="SAM" id="MobiDB-lite"/>
    </source>
</evidence>
<keyword evidence="6" id="KW-1185">Reference proteome</keyword>
<dbReference type="Pfam" id="PF04082">
    <property type="entry name" value="Fungal_trans"/>
    <property type="match status" value="1"/>
</dbReference>
<dbReference type="Pfam" id="PF00656">
    <property type="entry name" value="Peptidase_C14"/>
    <property type="match status" value="1"/>
</dbReference>